<reference evidence="2 3" key="1">
    <citation type="submission" date="2015-10" db="EMBL/GenBank/DDBJ databases">
        <title>Genome analyses suggest a sexual origin of heterokaryosis in a supposedly ancient asexual fungus.</title>
        <authorList>
            <person name="Ropars J."/>
            <person name="Sedzielewska K."/>
            <person name="Noel J."/>
            <person name="Charron P."/>
            <person name="Farinelli L."/>
            <person name="Marton T."/>
            <person name="Kruger M."/>
            <person name="Pelin A."/>
            <person name="Brachmann A."/>
            <person name="Corradi N."/>
        </authorList>
    </citation>
    <scope>NUCLEOTIDE SEQUENCE [LARGE SCALE GENOMIC DNA]</scope>
    <source>
        <strain evidence="2 3">A4</strain>
    </source>
</reference>
<feature type="compositionally biased region" description="Polar residues" evidence="1">
    <location>
        <begin position="8"/>
        <end position="20"/>
    </location>
</feature>
<organism evidence="2 3">
    <name type="scientific">Rhizophagus irregularis</name>
    <dbReference type="NCBI Taxonomy" id="588596"/>
    <lineage>
        <taxon>Eukaryota</taxon>
        <taxon>Fungi</taxon>
        <taxon>Fungi incertae sedis</taxon>
        <taxon>Mucoromycota</taxon>
        <taxon>Glomeromycotina</taxon>
        <taxon>Glomeromycetes</taxon>
        <taxon>Glomerales</taxon>
        <taxon>Glomeraceae</taxon>
        <taxon>Rhizophagus</taxon>
    </lineage>
</organism>
<dbReference type="VEuPathDB" id="FungiDB:RhiirFUN_015997"/>
<gene>
    <name evidence="2" type="ORF">RhiirA4_465754</name>
</gene>
<dbReference type="VEuPathDB" id="FungiDB:RhiirFUN_015996"/>
<evidence type="ECO:0000313" key="2">
    <source>
        <dbReference type="EMBL" id="PKY49673.1"/>
    </source>
</evidence>
<dbReference type="AlphaFoldDB" id="A0A2I1GSP9"/>
<proteinExistence type="predicted"/>
<evidence type="ECO:0000256" key="1">
    <source>
        <dbReference type="SAM" id="MobiDB-lite"/>
    </source>
</evidence>
<evidence type="ECO:0000313" key="3">
    <source>
        <dbReference type="Proteomes" id="UP000234323"/>
    </source>
</evidence>
<dbReference type="VEuPathDB" id="FungiDB:RhiirA1_533534"/>
<dbReference type="VEuPathDB" id="FungiDB:FUN_010717"/>
<sequence>MSLHKSQRSWNNYKKQGRINSDNRRLHANGRMNDVWNLRTYESDKTIGSREDEEMEIDENIESRIPLLDAAKVPLEESEEEDQLIPDEDGPTTIQNNIECKELNLTARKITYCKTEGFRKILWELSLDSIDKKIYEKSHIKILSKELSTLDLWMHLHRIPKVKISTLKFIMKKFQDNEFKDSVLKSGLKFYHPTIIVLMGTPISHKMECLKERLRKLHQSQAQTALIGLVLWK</sequence>
<name>A0A2I1GSP9_9GLOM</name>
<accession>A0A2I1GSP9</accession>
<dbReference type="Proteomes" id="UP000234323">
    <property type="component" value="Unassembled WGS sequence"/>
</dbReference>
<protein>
    <submittedName>
        <fullName evidence="2">Uncharacterized protein</fullName>
    </submittedName>
</protein>
<comment type="caution">
    <text evidence="2">The sequence shown here is derived from an EMBL/GenBank/DDBJ whole genome shotgun (WGS) entry which is preliminary data.</text>
</comment>
<keyword evidence="3" id="KW-1185">Reference proteome</keyword>
<dbReference type="EMBL" id="LLXI01000770">
    <property type="protein sequence ID" value="PKY49673.1"/>
    <property type="molecule type" value="Genomic_DNA"/>
</dbReference>
<feature type="region of interest" description="Disordered" evidence="1">
    <location>
        <begin position="1"/>
        <end position="23"/>
    </location>
</feature>